<reference evidence="1 2" key="1">
    <citation type="submission" date="2014-04" db="EMBL/GenBank/DDBJ databases">
        <authorList>
            <consortium name="DOE Joint Genome Institute"/>
            <person name="Kuo A."/>
            <person name="Kohler A."/>
            <person name="Costa M.D."/>
            <person name="Nagy L.G."/>
            <person name="Floudas D."/>
            <person name="Copeland A."/>
            <person name="Barry K.W."/>
            <person name="Cichocki N."/>
            <person name="Veneault-Fourrey C."/>
            <person name="LaButti K."/>
            <person name="Lindquist E.A."/>
            <person name="Lipzen A."/>
            <person name="Lundell T."/>
            <person name="Morin E."/>
            <person name="Murat C."/>
            <person name="Sun H."/>
            <person name="Tunlid A."/>
            <person name="Henrissat B."/>
            <person name="Grigoriev I.V."/>
            <person name="Hibbett D.S."/>
            <person name="Martin F."/>
            <person name="Nordberg H.P."/>
            <person name="Cantor M.N."/>
            <person name="Hua S.X."/>
        </authorList>
    </citation>
    <scope>NUCLEOTIDE SEQUENCE [LARGE SCALE GENOMIC DNA]</scope>
    <source>
        <strain evidence="1 2">441</strain>
    </source>
</reference>
<dbReference type="AlphaFoldDB" id="A0A0C9ZT81"/>
<gene>
    <name evidence="1" type="ORF">PISMIDRAFT_672635</name>
</gene>
<organism evidence="1 2">
    <name type="scientific">Pisolithus microcarpus 441</name>
    <dbReference type="NCBI Taxonomy" id="765257"/>
    <lineage>
        <taxon>Eukaryota</taxon>
        <taxon>Fungi</taxon>
        <taxon>Dikarya</taxon>
        <taxon>Basidiomycota</taxon>
        <taxon>Agaricomycotina</taxon>
        <taxon>Agaricomycetes</taxon>
        <taxon>Agaricomycetidae</taxon>
        <taxon>Boletales</taxon>
        <taxon>Sclerodermatineae</taxon>
        <taxon>Pisolithaceae</taxon>
        <taxon>Pisolithus</taxon>
    </lineage>
</organism>
<protein>
    <submittedName>
        <fullName evidence="1">Uncharacterized protein</fullName>
    </submittedName>
</protein>
<dbReference type="Proteomes" id="UP000054018">
    <property type="component" value="Unassembled WGS sequence"/>
</dbReference>
<reference evidence="2" key="2">
    <citation type="submission" date="2015-01" db="EMBL/GenBank/DDBJ databases">
        <title>Evolutionary Origins and Diversification of the Mycorrhizal Mutualists.</title>
        <authorList>
            <consortium name="DOE Joint Genome Institute"/>
            <consortium name="Mycorrhizal Genomics Consortium"/>
            <person name="Kohler A."/>
            <person name="Kuo A."/>
            <person name="Nagy L.G."/>
            <person name="Floudas D."/>
            <person name="Copeland A."/>
            <person name="Barry K.W."/>
            <person name="Cichocki N."/>
            <person name="Veneault-Fourrey C."/>
            <person name="LaButti K."/>
            <person name="Lindquist E.A."/>
            <person name="Lipzen A."/>
            <person name="Lundell T."/>
            <person name="Morin E."/>
            <person name="Murat C."/>
            <person name="Riley R."/>
            <person name="Ohm R."/>
            <person name="Sun H."/>
            <person name="Tunlid A."/>
            <person name="Henrissat B."/>
            <person name="Grigoriev I.V."/>
            <person name="Hibbett D.S."/>
            <person name="Martin F."/>
        </authorList>
    </citation>
    <scope>NUCLEOTIDE SEQUENCE [LARGE SCALE GENOMIC DNA]</scope>
    <source>
        <strain evidence="2">441</strain>
    </source>
</reference>
<dbReference type="EMBL" id="KN833690">
    <property type="protein sequence ID" value="KIK29214.1"/>
    <property type="molecule type" value="Genomic_DNA"/>
</dbReference>
<dbReference type="HOGENOM" id="CLU_2905056_0_0_1"/>
<keyword evidence="2" id="KW-1185">Reference proteome</keyword>
<evidence type="ECO:0000313" key="2">
    <source>
        <dbReference type="Proteomes" id="UP000054018"/>
    </source>
</evidence>
<sequence>MANEPPNSICVFPLPKRSRPRTWLMESSPHRDHGDEGVHPIETCIDAQGYCHDVQPTQEISL</sequence>
<name>A0A0C9ZT81_9AGAM</name>
<accession>A0A0C9ZT81</accession>
<proteinExistence type="predicted"/>
<evidence type="ECO:0000313" key="1">
    <source>
        <dbReference type="EMBL" id="KIK29214.1"/>
    </source>
</evidence>